<protein>
    <submittedName>
        <fullName evidence="1">Uncharacterized protein</fullName>
    </submittedName>
</protein>
<dbReference type="AlphaFoldDB" id="E7QYC1"/>
<dbReference type="PATRIC" id="fig|797209.4.peg.3728"/>
<proteinExistence type="predicted"/>
<reference evidence="4" key="2">
    <citation type="submission" date="2016-11" db="EMBL/GenBank/DDBJ databases">
        <authorList>
            <person name="Varghese N."/>
            <person name="Submissions S."/>
        </authorList>
    </citation>
    <scope>NUCLEOTIDE SEQUENCE [LARGE SCALE GENOMIC DNA]</scope>
    <source>
        <strain evidence="4">DX253</strain>
    </source>
</reference>
<organism evidence="1 3">
    <name type="scientific">Haladaptatus paucihalophilus DX253</name>
    <dbReference type="NCBI Taxonomy" id="797209"/>
    <lineage>
        <taxon>Archaea</taxon>
        <taxon>Methanobacteriati</taxon>
        <taxon>Methanobacteriota</taxon>
        <taxon>Stenosarchaea group</taxon>
        <taxon>Halobacteria</taxon>
        <taxon>Halobacteriales</taxon>
        <taxon>Haladaptataceae</taxon>
        <taxon>Haladaptatus</taxon>
    </lineage>
</organism>
<dbReference type="EMBL" id="FRAN01000011">
    <property type="protein sequence ID" value="SHL68478.1"/>
    <property type="molecule type" value="Genomic_DNA"/>
</dbReference>
<sequence length="78" mass="8802">MNHDLENDRLAVQPTNEDEKRFLVFAGKVVEDADVDALVFWTYDCPEYPGLDDELWERVSADDPAAQALVIDYDGVVA</sequence>
<dbReference type="Proteomes" id="UP000003751">
    <property type="component" value="Unassembled WGS sequence"/>
</dbReference>
<dbReference type="EMBL" id="AEMG01000027">
    <property type="protein sequence ID" value="EFW90446.1"/>
    <property type="molecule type" value="Genomic_DNA"/>
</dbReference>
<dbReference type="RefSeq" id="WP_007982535.1">
    <property type="nucleotide sequence ID" value="NZ_AEMG01000027.1"/>
</dbReference>
<evidence type="ECO:0000313" key="2">
    <source>
        <dbReference type="EMBL" id="SHL68478.1"/>
    </source>
</evidence>
<name>E7QYC1_HALPU</name>
<dbReference type="Proteomes" id="UP000184203">
    <property type="component" value="Unassembled WGS sequence"/>
</dbReference>
<dbReference type="OrthoDB" id="384188at2157"/>
<evidence type="ECO:0000313" key="1">
    <source>
        <dbReference type="EMBL" id="EFW90446.1"/>
    </source>
</evidence>
<accession>E7QYC1</accession>
<reference evidence="1 3" key="1">
    <citation type="journal article" date="2014" name="ISME J.">
        <title>Trehalose/2-sulfotrehalose biosynthesis and glycine-betaine uptake are widely spread mechanisms for osmoadaptation in the Halobacteriales.</title>
        <authorList>
            <person name="Youssef N.H."/>
            <person name="Savage-Ashlock K.N."/>
            <person name="McCully A.L."/>
            <person name="Luedtke B."/>
            <person name="Shaw E.I."/>
            <person name="Hoff W.D."/>
            <person name="Elshahed M.S."/>
        </authorList>
    </citation>
    <scope>NUCLEOTIDE SEQUENCE [LARGE SCALE GENOMIC DNA]</scope>
    <source>
        <strain evidence="1 3">DX253</strain>
    </source>
</reference>
<dbReference type="STRING" id="797209.GCA_000376445_02157"/>
<reference evidence="2" key="3">
    <citation type="submission" date="2016-11" db="EMBL/GenBank/DDBJ databases">
        <authorList>
            <person name="Jaros S."/>
            <person name="Januszkiewicz K."/>
            <person name="Wedrychowicz H."/>
        </authorList>
    </citation>
    <scope>NUCLEOTIDE SEQUENCE [LARGE SCALE GENOMIC DNA]</scope>
    <source>
        <strain evidence="2">DX253</strain>
    </source>
</reference>
<evidence type="ECO:0000313" key="4">
    <source>
        <dbReference type="Proteomes" id="UP000184203"/>
    </source>
</evidence>
<evidence type="ECO:0000313" key="3">
    <source>
        <dbReference type="Proteomes" id="UP000003751"/>
    </source>
</evidence>
<gene>
    <name evidence="2" type="ORF">SAMN05444342_4407</name>
    <name evidence="1" type="ORF">ZOD2009_19058</name>
</gene>
<keyword evidence="4" id="KW-1185">Reference proteome</keyword>